<dbReference type="GO" id="GO:0009432">
    <property type="term" value="P:SOS response"/>
    <property type="evidence" value="ECO:0007669"/>
    <property type="project" value="TreeGrafter"/>
</dbReference>
<keyword evidence="12" id="KW-0227">DNA damage</keyword>
<keyword evidence="11" id="KW-0479">Metal-binding</keyword>
<dbReference type="GO" id="GO:0006281">
    <property type="term" value="P:DNA repair"/>
    <property type="evidence" value="ECO:0007669"/>
    <property type="project" value="UniProtKB-KW"/>
</dbReference>
<evidence type="ECO:0000256" key="9">
    <source>
        <dbReference type="ARBA" id="ARBA00022695"/>
    </source>
</evidence>
<dbReference type="InterPro" id="IPR036775">
    <property type="entry name" value="DNA_pol_Y-fam_lit_finger_sf"/>
</dbReference>
<dbReference type="InterPro" id="IPR043502">
    <property type="entry name" value="DNA/RNA_pol_sf"/>
</dbReference>
<proteinExistence type="inferred from homology"/>
<evidence type="ECO:0000256" key="13">
    <source>
        <dbReference type="ARBA" id="ARBA00022842"/>
    </source>
</evidence>
<dbReference type="NCBIfam" id="NF002751">
    <property type="entry name" value="PRK02794.1"/>
    <property type="match status" value="1"/>
</dbReference>
<dbReference type="InterPro" id="IPR001126">
    <property type="entry name" value="UmuC"/>
</dbReference>
<keyword evidence="16" id="KW-0234">DNA repair</keyword>
<dbReference type="GO" id="GO:0003684">
    <property type="term" value="F:damaged DNA binding"/>
    <property type="evidence" value="ECO:0007669"/>
    <property type="project" value="InterPro"/>
</dbReference>
<dbReference type="NCBIfam" id="NF002677">
    <property type="entry name" value="PRK02406.1"/>
    <property type="match status" value="1"/>
</dbReference>
<dbReference type="EMBL" id="UOFV01000131">
    <property type="protein sequence ID" value="VAW98041.1"/>
    <property type="molecule type" value="Genomic_DNA"/>
</dbReference>
<dbReference type="Gene3D" id="3.30.70.270">
    <property type="match status" value="1"/>
</dbReference>
<dbReference type="PROSITE" id="PS50173">
    <property type="entry name" value="UMUC"/>
    <property type="match status" value="1"/>
</dbReference>
<evidence type="ECO:0000256" key="1">
    <source>
        <dbReference type="ARBA" id="ARBA00001946"/>
    </source>
</evidence>
<keyword evidence="9 19" id="KW-0548">Nucleotidyltransferase</keyword>
<evidence type="ECO:0000256" key="12">
    <source>
        <dbReference type="ARBA" id="ARBA00022763"/>
    </source>
</evidence>
<dbReference type="SUPFAM" id="SSF100879">
    <property type="entry name" value="Lesion bypass DNA polymerase (Y-family), little finger domain"/>
    <property type="match status" value="1"/>
</dbReference>
<dbReference type="InterPro" id="IPR043128">
    <property type="entry name" value="Rev_trsase/Diguanyl_cyclase"/>
</dbReference>
<evidence type="ECO:0000256" key="16">
    <source>
        <dbReference type="ARBA" id="ARBA00023204"/>
    </source>
</evidence>
<name>A0A3B1A1V6_9ZZZZ</name>
<dbReference type="AlphaFoldDB" id="A0A3B1A1V6"/>
<evidence type="ECO:0000256" key="10">
    <source>
        <dbReference type="ARBA" id="ARBA00022705"/>
    </source>
</evidence>
<dbReference type="Pfam" id="PF11799">
    <property type="entry name" value="IMS_C"/>
    <property type="match status" value="1"/>
</dbReference>
<comment type="catalytic activity">
    <reaction evidence="17">
        <text>DNA(n) + a 2'-deoxyribonucleoside 5'-triphosphate = DNA(n+1) + diphosphate</text>
        <dbReference type="Rhea" id="RHEA:22508"/>
        <dbReference type="Rhea" id="RHEA-COMP:17339"/>
        <dbReference type="Rhea" id="RHEA-COMP:17340"/>
        <dbReference type="ChEBI" id="CHEBI:33019"/>
        <dbReference type="ChEBI" id="CHEBI:61560"/>
        <dbReference type="ChEBI" id="CHEBI:173112"/>
        <dbReference type="EC" id="2.7.7.7"/>
    </reaction>
</comment>
<evidence type="ECO:0000256" key="17">
    <source>
        <dbReference type="ARBA" id="ARBA00049244"/>
    </source>
</evidence>
<dbReference type="CDD" id="cd03586">
    <property type="entry name" value="PolY_Pol_IV_kappa"/>
    <property type="match status" value="1"/>
</dbReference>
<protein>
    <recommendedName>
        <fullName evidence="5">DNA-directed DNA polymerase</fullName>
        <ecNumber evidence="5">2.7.7.7</ecNumber>
    </recommendedName>
</protein>
<evidence type="ECO:0000256" key="7">
    <source>
        <dbReference type="ARBA" id="ARBA00022490"/>
    </source>
</evidence>
<keyword evidence="10" id="KW-0235">DNA replication</keyword>
<dbReference type="InterPro" id="IPR024728">
    <property type="entry name" value="PolY_HhH_motif"/>
</dbReference>
<dbReference type="InterPro" id="IPR050116">
    <property type="entry name" value="DNA_polymerase-Y"/>
</dbReference>
<dbReference type="FunFam" id="3.40.1170.60:FF:000001">
    <property type="entry name" value="DNA polymerase IV"/>
    <property type="match status" value="1"/>
</dbReference>
<keyword evidence="14" id="KW-0239">DNA-directed DNA polymerase</keyword>
<evidence type="ECO:0000256" key="15">
    <source>
        <dbReference type="ARBA" id="ARBA00023125"/>
    </source>
</evidence>
<dbReference type="SUPFAM" id="SSF56672">
    <property type="entry name" value="DNA/RNA polymerases"/>
    <property type="match status" value="1"/>
</dbReference>
<organism evidence="19">
    <name type="scientific">hydrothermal vent metagenome</name>
    <dbReference type="NCBI Taxonomy" id="652676"/>
    <lineage>
        <taxon>unclassified sequences</taxon>
        <taxon>metagenomes</taxon>
        <taxon>ecological metagenomes</taxon>
    </lineage>
</organism>
<sequence>MIIHADMDAFFASVEIREQPALRGKPVVVGGQVESRGVVAAASYVARQYGIRSAMPTATALKRCPELVVLPGRMALYSEVSRQIQDIFARYTPLIEPLSLDEAFLDVSASTALFGPAQQIARDIKQAVLDELQLVISMGVAPNKFVAKIASDLQKPDGFVVVKAAGVQAFLDPLPVSRLWGVGKVTEKKLHAQQIHSIADLRHAPESFIRQHFGQYGEQLRQLARGYDPRAVITERDAKSISHETTFAQDINDVDILRSVLSNLTEQVAWRMRRQNVQGRTVQLKLRFDNFHTITRARSLSTATHHTRDLWRTVLQLLNKEITSGLPPIRLIGMGVGGFDSNESESHEQLGLFDTPKTDDAISDATHSEAEDIDKITDDINQRFGNKLLLRARGLRRP</sequence>
<dbReference type="HAMAP" id="MF_01113">
    <property type="entry name" value="DNApol_IV"/>
    <property type="match status" value="1"/>
</dbReference>
<comment type="similarity">
    <text evidence="3">Belongs to the DNA polymerase type-Y family.</text>
</comment>
<dbReference type="PANTHER" id="PTHR11076">
    <property type="entry name" value="DNA REPAIR POLYMERASE UMUC / TRANSFERASE FAMILY MEMBER"/>
    <property type="match status" value="1"/>
</dbReference>
<evidence type="ECO:0000256" key="2">
    <source>
        <dbReference type="ARBA" id="ARBA00004496"/>
    </source>
</evidence>
<dbReference type="Gene3D" id="3.40.1170.60">
    <property type="match status" value="1"/>
</dbReference>
<keyword evidence="15" id="KW-0238">DNA-binding</keyword>
<keyword evidence="6" id="KW-0515">Mutator protein</keyword>
<dbReference type="GO" id="GO:0005829">
    <property type="term" value="C:cytosol"/>
    <property type="evidence" value="ECO:0007669"/>
    <property type="project" value="TreeGrafter"/>
</dbReference>
<dbReference type="Pfam" id="PF00817">
    <property type="entry name" value="IMS"/>
    <property type="match status" value="1"/>
</dbReference>
<evidence type="ECO:0000256" key="5">
    <source>
        <dbReference type="ARBA" id="ARBA00012417"/>
    </source>
</evidence>
<dbReference type="Pfam" id="PF11798">
    <property type="entry name" value="IMS_HHH"/>
    <property type="match status" value="1"/>
</dbReference>
<comment type="subcellular location">
    <subcellularLocation>
        <location evidence="2">Cytoplasm</location>
    </subcellularLocation>
</comment>
<dbReference type="Gene3D" id="1.10.150.20">
    <property type="entry name" value="5' to 3' exonuclease, C-terminal subdomain"/>
    <property type="match status" value="1"/>
</dbReference>
<dbReference type="FunFam" id="3.30.1490.100:FF:000004">
    <property type="entry name" value="DNA polymerase IV"/>
    <property type="match status" value="1"/>
</dbReference>
<reference evidence="19" key="1">
    <citation type="submission" date="2018-06" db="EMBL/GenBank/DDBJ databases">
        <authorList>
            <person name="Zhirakovskaya E."/>
        </authorList>
    </citation>
    <scope>NUCLEOTIDE SEQUENCE</scope>
</reference>
<dbReference type="Gene3D" id="3.30.1490.100">
    <property type="entry name" value="DNA polymerase, Y-family, little finger domain"/>
    <property type="match status" value="1"/>
</dbReference>
<dbReference type="GO" id="GO:0003887">
    <property type="term" value="F:DNA-directed DNA polymerase activity"/>
    <property type="evidence" value="ECO:0007669"/>
    <property type="project" value="UniProtKB-KW"/>
</dbReference>
<feature type="domain" description="UmuC" evidence="18">
    <location>
        <begin position="2"/>
        <end position="183"/>
    </location>
</feature>
<keyword evidence="8 19" id="KW-0808">Transferase</keyword>
<keyword evidence="7" id="KW-0963">Cytoplasm</keyword>
<dbReference type="GO" id="GO:0046872">
    <property type="term" value="F:metal ion binding"/>
    <property type="evidence" value="ECO:0007669"/>
    <property type="project" value="UniProtKB-KW"/>
</dbReference>
<dbReference type="EC" id="2.7.7.7" evidence="5"/>
<dbReference type="InterPro" id="IPR022880">
    <property type="entry name" value="DNApol_IV"/>
</dbReference>
<evidence type="ECO:0000256" key="6">
    <source>
        <dbReference type="ARBA" id="ARBA00022457"/>
    </source>
</evidence>
<evidence type="ECO:0000259" key="18">
    <source>
        <dbReference type="PROSITE" id="PS50173"/>
    </source>
</evidence>
<comment type="cofactor">
    <cofactor evidence="1">
        <name>Mg(2+)</name>
        <dbReference type="ChEBI" id="CHEBI:18420"/>
    </cofactor>
</comment>
<evidence type="ECO:0000256" key="8">
    <source>
        <dbReference type="ARBA" id="ARBA00022679"/>
    </source>
</evidence>
<accession>A0A3B1A1V6</accession>
<dbReference type="GO" id="GO:0006260">
    <property type="term" value="P:DNA replication"/>
    <property type="evidence" value="ECO:0007669"/>
    <property type="project" value="UniProtKB-KW"/>
</dbReference>
<evidence type="ECO:0000256" key="3">
    <source>
        <dbReference type="ARBA" id="ARBA00010945"/>
    </source>
</evidence>
<comment type="subunit">
    <text evidence="4">Monomer.</text>
</comment>
<gene>
    <name evidence="19" type="ORF">MNBD_GAMMA19-2030</name>
</gene>
<evidence type="ECO:0000256" key="11">
    <source>
        <dbReference type="ARBA" id="ARBA00022723"/>
    </source>
</evidence>
<evidence type="ECO:0000256" key="4">
    <source>
        <dbReference type="ARBA" id="ARBA00011245"/>
    </source>
</evidence>
<evidence type="ECO:0000313" key="19">
    <source>
        <dbReference type="EMBL" id="VAW98041.1"/>
    </source>
</evidence>
<evidence type="ECO:0000256" key="14">
    <source>
        <dbReference type="ARBA" id="ARBA00022932"/>
    </source>
</evidence>
<dbReference type="InterPro" id="IPR017961">
    <property type="entry name" value="DNA_pol_Y-fam_little_finger"/>
</dbReference>
<dbReference type="PANTHER" id="PTHR11076:SF33">
    <property type="entry name" value="DNA POLYMERASE KAPPA"/>
    <property type="match status" value="1"/>
</dbReference>
<dbReference type="GO" id="GO:0042276">
    <property type="term" value="P:error-prone translesion synthesis"/>
    <property type="evidence" value="ECO:0007669"/>
    <property type="project" value="TreeGrafter"/>
</dbReference>
<keyword evidence="13" id="KW-0460">Magnesium</keyword>